<dbReference type="AlphaFoldDB" id="A0A163Z6M6"/>
<name>A0A163Z6M6_9BACI</name>
<dbReference type="EMBL" id="LWBR01000048">
    <property type="protein sequence ID" value="KZN95433.1"/>
    <property type="molecule type" value="Genomic_DNA"/>
</dbReference>
<gene>
    <name evidence="1" type="ORF">AZI98_13385</name>
</gene>
<dbReference type="OrthoDB" id="2680562at2"/>
<dbReference type="Proteomes" id="UP000076476">
    <property type="component" value="Unassembled WGS sequence"/>
</dbReference>
<comment type="caution">
    <text evidence="1">The sequence shown here is derived from an EMBL/GenBank/DDBJ whole genome shotgun (WGS) entry which is preliminary data.</text>
</comment>
<proteinExistence type="predicted"/>
<organism evidence="1 2">
    <name type="scientific">Aeribacillus pallidus</name>
    <dbReference type="NCBI Taxonomy" id="33936"/>
    <lineage>
        <taxon>Bacteria</taxon>
        <taxon>Bacillati</taxon>
        <taxon>Bacillota</taxon>
        <taxon>Bacilli</taxon>
        <taxon>Bacillales</taxon>
        <taxon>Bacillaceae</taxon>
        <taxon>Aeribacillus</taxon>
    </lineage>
</organism>
<evidence type="ECO:0000313" key="1">
    <source>
        <dbReference type="EMBL" id="KZN95433.1"/>
    </source>
</evidence>
<evidence type="ECO:0000313" key="2">
    <source>
        <dbReference type="Proteomes" id="UP000076476"/>
    </source>
</evidence>
<reference evidence="1 2" key="1">
    <citation type="submission" date="2016-04" db="EMBL/GenBank/DDBJ databases">
        <title>Draft genome sequence of Aeribacillus pallidus 8m3 from petroleum reservoir.</title>
        <authorList>
            <person name="Poltaraus A.B."/>
            <person name="Nazina T.N."/>
            <person name="Tourova T.P."/>
            <person name="Malakho S.M."/>
            <person name="Korshunova A.V."/>
            <person name="Sokolova D.S."/>
        </authorList>
    </citation>
    <scope>NUCLEOTIDE SEQUENCE [LARGE SCALE GENOMIC DNA]</scope>
    <source>
        <strain evidence="1 2">8m3</strain>
    </source>
</reference>
<evidence type="ECO:0008006" key="3">
    <source>
        <dbReference type="Google" id="ProtNLM"/>
    </source>
</evidence>
<accession>A0A163Z6M6</accession>
<sequence>MGVHTLKKEQHPIANTNTLHFLKTNVLSVTDISRTKKLSEILDLFSNGFTDEVFVIQNAKKKNAQAVVVNIDYFETLLQMKEVLEEALDQVVMEEAYARKDKPANQTLSDIFDEDDMNVNELMKLLEEDGCEDT</sequence>
<keyword evidence="2" id="KW-1185">Reference proteome</keyword>
<accession>A0A165WY51</accession>
<protein>
    <recommendedName>
        <fullName evidence="3">Antitoxin</fullName>
    </recommendedName>
</protein>
<dbReference type="RefSeq" id="WP_063388778.1">
    <property type="nucleotide sequence ID" value="NZ_LVHY01000107.1"/>
</dbReference>